<dbReference type="RefSeq" id="WP_064220162.1">
    <property type="nucleotide sequence ID" value="NZ_LVXZ01000241.1"/>
</dbReference>
<dbReference type="Proteomes" id="UP000078302">
    <property type="component" value="Unassembled WGS sequence"/>
</dbReference>
<evidence type="ECO:0000313" key="1">
    <source>
        <dbReference type="EMBL" id="OAP87425.1"/>
    </source>
</evidence>
<sequence>MNLENNLRGIKTLAYSSVTWRRNKAAPNTVRRRCRGDGVIRRRHILMPKTLQGNYQSGAGTNVGTVQGGGSHCLHTLLAQTFS</sequence>
<accession>A0A179B7S7</accession>
<comment type="caution">
    <text evidence="1">The sequence shown here is derived from an EMBL/GenBank/DDBJ whole genome shotgun (WGS) entry which is preliminary data.</text>
</comment>
<evidence type="ECO:0000313" key="2">
    <source>
        <dbReference type="Proteomes" id="UP000078302"/>
    </source>
</evidence>
<keyword evidence="2" id="KW-1185">Reference proteome</keyword>
<protein>
    <submittedName>
        <fullName evidence="1">Uncharacterized protein</fullName>
    </submittedName>
</protein>
<dbReference type="AlphaFoldDB" id="A0A179B7S7"/>
<proteinExistence type="predicted"/>
<dbReference type="OrthoDB" id="5298309at2"/>
<reference evidence="1 2" key="1">
    <citation type="submission" date="2016-04" db="EMBL/GenBank/DDBJ databases">
        <title>Acidithiobacillus ferrooxidans genome sequencing and assembly.</title>
        <authorList>
            <person name="Zhou Z."/>
        </authorList>
    </citation>
    <scope>NUCLEOTIDE SEQUENCE [LARGE SCALE GENOMIC DNA]</scope>
    <source>
        <strain evidence="1 2">BY0502</strain>
    </source>
</reference>
<name>A0A179B7S7_ACIFR</name>
<gene>
    <name evidence="1" type="ORF">A4H96_14080</name>
</gene>
<organism evidence="1 2">
    <name type="scientific">Acidithiobacillus ferrooxidans</name>
    <name type="common">Thiobacillus ferrooxidans</name>
    <dbReference type="NCBI Taxonomy" id="920"/>
    <lineage>
        <taxon>Bacteria</taxon>
        <taxon>Pseudomonadati</taxon>
        <taxon>Pseudomonadota</taxon>
        <taxon>Acidithiobacillia</taxon>
        <taxon>Acidithiobacillales</taxon>
        <taxon>Acidithiobacillaceae</taxon>
        <taxon>Acidithiobacillus</taxon>
    </lineage>
</organism>
<dbReference type="EMBL" id="LVXZ01000241">
    <property type="protein sequence ID" value="OAP87425.1"/>
    <property type="molecule type" value="Genomic_DNA"/>
</dbReference>